<dbReference type="RefSeq" id="WP_162666767.1">
    <property type="nucleotide sequence ID" value="NZ_LR593886.1"/>
</dbReference>
<evidence type="ECO:0000313" key="2">
    <source>
        <dbReference type="EMBL" id="VTR91824.1"/>
    </source>
</evidence>
<keyword evidence="3" id="KW-1185">Reference proteome</keyword>
<evidence type="ECO:0000256" key="1">
    <source>
        <dbReference type="SAM" id="MobiDB-lite"/>
    </source>
</evidence>
<dbReference type="AlphaFoldDB" id="A0A6P2CVT9"/>
<dbReference type="Proteomes" id="UP000464178">
    <property type="component" value="Chromosome"/>
</dbReference>
<organism evidence="2 3">
    <name type="scientific">Gemmata massiliana</name>
    <dbReference type="NCBI Taxonomy" id="1210884"/>
    <lineage>
        <taxon>Bacteria</taxon>
        <taxon>Pseudomonadati</taxon>
        <taxon>Planctomycetota</taxon>
        <taxon>Planctomycetia</taxon>
        <taxon>Gemmatales</taxon>
        <taxon>Gemmataceae</taxon>
        <taxon>Gemmata</taxon>
    </lineage>
</organism>
<reference evidence="2 3" key="1">
    <citation type="submission" date="2019-05" db="EMBL/GenBank/DDBJ databases">
        <authorList>
            <consortium name="Science for Life Laboratories"/>
        </authorList>
    </citation>
    <scope>NUCLEOTIDE SEQUENCE [LARGE SCALE GENOMIC DNA]</scope>
    <source>
        <strain evidence="2">Soil9</strain>
    </source>
</reference>
<dbReference type="GO" id="GO:0016301">
    <property type="term" value="F:kinase activity"/>
    <property type="evidence" value="ECO:0007669"/>
    <property type="project" value="UniProtKB-KW"/>
</dbReference>
<gene>
    <name evidence="2" type="ORF">SOIL9_58900</name>
</gene>
<protein>
    <submittedName>
        <fullName evidence="2">Aspartate/glutamate/uridylate kinase</fullName>
    </submittedName>
</protein>
<dbReference type="InterPro" id="IPR036393">
    <property type="entry name" value="AceGlu_kinase-like_sf"/>
</dbReference>
<dbReference type="EMBL" id="LR593886">
    <property type="protein sequence ID" value="VTR91824.1"/>
    <property type="molecule type" value="Genomic_DNA"/>
</dbReference>
<dbReference type="KEGG" id="gms:SOIL9_58900"/>
<proteinExistence type="predicted"/>
<name>A0A6P2CVT9_9BACT</name>
<feature type="region of interest" description="Disordered" evidence="1">
    <location>
        <begin position="81"/>
        <end position="136"/>
    </location>
</feature>
<sequence>MIVVKVGGSLFDSPALGPALRTFIESLKPADVLLVPGGGPVADAVRELDRTHGLGEEASHWLALQALSVTKAFLERVVGREPNPLTPFPKKEGGTEPNTQTTTPQAPVLSPSPFRGEVGEGFEAPPLPEGKGEKERSSCVIPISETSYVSSPFPSGRGGRGGGCVRIGVLDCFAFALEDEGRPGALPHSWSVTTDSIAVRAALVFRAERLILLKSVDVPPGTSWEVATANGWVDTHFPQIAQTLTCPIEIVNFRSRLGAGGRS</sequence>
<keyword evidence="2" id="KW-0808">Transferase</keyword>
<keyword evidence="2" id="KW-0418">Kinase</keyword>
<dbReference type="Gene3D" id="3.40.1160.10">
    <property type="entry name" value="Acetylglutamate kinase-like"/>
    <property type="match status" value="1"/>
</dbReference>
<evidence type="ECO:0000313" key="3">
    <source>
        <dbReference type="Proteomes" id="UP000464178"/>
    </source>
</evidence>
<dbReference type="SUPFAM" id="SSF53633">
    <property type="entry name" value="Carbamate kinase-like"/>
    <property type="match status" value="1"/>
</dbReference>
<feature type="compositionally biased region" description="Polar residues" evidence="1">
    <location>
        <begin position="96"/>
        <end position="105"/>
    </location>
</feature>
<accession>A0A6P2CVT9</accession>